<evidence type="ECO:0000256" key="3">
    <source>
        <dbReference type="ARBA" id="ARBA00023027"/>
    </source>
</evidence>
<dbReference type="Proteomes" id="UP000680158">
    <property type="component" value="Unassembled WGS sequence"/>
</dbReference>
<keyword evidence="8" id="KW-1185">Reference proteome</keyword>
<comment type="caution">
    <text evidence="7">The sequence shown here is derived from an EMBL/GenBank/DDBJ whole genome shotgun (WGS) entry which is preliminary data.</text>
</comment>
<comment type="similarity">
    <text evidence="1 4">Belongs to the D-isomer specific 2-hydroxyacid dehydrogenase family.</text>
</comment>
<evidence type="ECO:0000256" key="1">
    <source>
        <dbReference type="ARBA" id="ARBA00005854"/>
    </source>
</evidence>
<dbReference type="PANTHER" id="PTHR10996:SF283">
    <property type="entry name" value="GLYOXYLATE_HYDROXYPYRUVATE REDUCTASE B"/>
    <property type="match status" value="1"/>
</dbReference>
<evidence type="ECO:0000313" key="8">
    <source>
        <dbReference type="Proteomes" id="UP000680158"/>
    </source>
</evidence>
<protein>
    <submittedName>
        <fullName evidence="7">D-glycerate dehydrogenase</fullName>
    </submittedName>
</protein>
<dbReference type="InterPro" id="IPR006140">
    <property type="entry name" value="D-isomer_DH_NAD-bd"/>
</dbReference>
<dbReference type="InterPro" id="IPR006139">
    <property type="entry name" value="D-isomer_2_OHA_DH_cat_dom"/>
</dbReference>
<feature type="domain" description="D-isomer specific 2-hydroxyacid dehydrogenase catalytic" evidence="5">
    <location>
        <begin position="17"/>
        <end position="323"/>
    </location>
</feature>
<dbReference type="GO" id="GO:0016618">
    <property type="term" value="F:hydroxypyruvate reductase [NAD(P)H] activity"/>
    <property type="evidence" value="ECO:0007669"/>
    <property type="project" value="TreeGrafter"/>
</dbReference>
<reference evidence="7 8" key="1">
    <citation type="submission" date="2021-04" db="EMBL/GenBank/DDBJ databases">
        <title>novel species isolated from subtropical streams in China.</title>
        <authorList>
            <person name="Lu H."/>
        </authorList>
    </citation>
    <scope>NUCLEOTIDE SEQUENCE [LARGE SCALE GENOMIC DNA]</scope>
    <source>
        <strain evidence="7 8">BYS107W</strain>
    </source>
</reference>
<dbReference type="InterPro" id="IPR036291">
    <property type="entry name" value="NAD(P)-bd_dom_sf"/>
</dbReference>
<dbReference type="EMBL" id="JAGSPM010000001">
    <property type="protein sequence ID" value="MBR7745506.1"/>
    <property type="molecule type" value="Genomic_DNA"/>
</dbReference>
<organism evidence="7 8">
    <name type="scientific">Undibacterium baiyunense</name>
    <dbReference type="NCBI Taxonomy" id="2828731"/>
    <lineage>
        <taxon>Bacteria</taxon>
        <taxon>Pseudomonadati</taxon>
        <taxon>Pseudomonadota</taxon>
        <taxon>Betaproteobacteria</taxon>
        <taxon>Burkholderiales</taxon>
        <taxon>Oxalobacteraceae</taxon>
        <taxon>Undibacterium</taxon>
    </lineage>
</organism>
<dbReference type="InterPro" id="IPR050223">
    <property type="entry name" value="D-isomer_2-hydroxyacid_DH"/>
</dbReference>
<name>A0A941I2M1_9BURK</name>
<dbReference type="PROSITE" id="PS00065">
    <property type="entry name" value="D_2_HYDROXYACID_DH_1"/>
    <property type="match status" value="1"/>
</dbReference>
<dbReference type="Pfam" id="PF02826">
    <property type="entry name" value="2-Hacid_dh_C"/>
    <property type="match status" value="1"/>
</dbReference>
<dbReference type="CDD" id="cd05301">
    <property type="entry name" value="GDH"/>
    <property type="match status" value="1"/>
</dbReference>
<dbReference type="AlphaFoldDB" id="A0A941I2M1"/>
<dbReference type="PANTHER" id="PTHR10996">
    <property type="entry name" value="2-HYDROXYACID DEHYDROGENASE-RELATED"/>
    <property type="match status" value="1"/>
</dbReference>
<proteinExistence type="inferred from homology"/>
<sequence>MKTSMPKLLVARAMFPDVLAQLSNFFELELNQEDRIFSQSELAERLQGKFGMICTSSAKVDQDLLSKLSGVKIISTIAVGYDNFDLHACTQHGVMATNSPDVLNETTADFAWALMMATARRVTEAEHFLRAGLWTKWSVDFFVGADLHGSCLGILGMGRIGQAIARRASGFGMEVIYHNRSQLSEEKELAAHHARYVDKQTLLRHADHLILALPYSPEVHHIIGAIELAQMKPSATLINIARGGIVDDAALIQALRNGQIAGAGLDVFENEPRFHADFLGLKNVVLTPHIASATERTRRAMVNRAVKNVISAVRGELPPDLLNPEVLEI</sequence>
<gene>
    <name evidence="7" type="ORF">KDM92_02860</name>
</gene>
<evidence type="ECO:0000259" key="5">
    <source>
        <dbReference type="Pfam" id="PF00389"/>
    </source>
</evidence>
<dbReference type="GO" id="GO:0051287">
    <property type="term" value="F:NAD binding"/>
    <property type="evidence" value="ECO:0007669"/>
    <property type="project" value="InterPro"/>
</dbReference>
<dbReference type="SUPFAM" id="SSF51735">
    <property type="entry name" value="NAD(P)-binding Rossmann-fold domains"/>
    <property type="match status" value="1"/>
</dbReference>
<keyword evidence="3" id="KW-0520">NAD</keyword>
<dbReference type="FunFam" id="3.40.50.720:FF:000203">
    <property type="entry name" value="D-3-phosphoglycerate dehydrogenase (SerA)"/>
    <property type="match status" value="1"/>
</dbReference>
<evidence type="ECO:0000256" key="4">
    <source>
        <dbReference type="RuleBase" id="RU003719"/>
    </source>
</evidence>
<evidence type="ECO:0000259" key="6">
    <source>
        <dbReference type="Pfam" id="PF02826"/>
    </source>
</evidence>
<feature type="domain" description="D-isomer specific 2-hydroxyacid dehydrogenase NAD-binding" evidence="6">
    <location>
        <begin position="113"/>
        <end position="291"/>
    </location>
</feature>
<evidence type="ECO:0000313" key="7">
    <source>
        <dbReference type="EMBL" id="MBR7745506.1"/>
    </source>
</evidence>
<keyword evidence="2 4" id="KW-0560">Oxidoreductase</keyword>
<dbReference type="Gene3D" id="3.40.50.720">
    <property type="entry name" value="NAD(P)-binding Rossmann-like Domain"/>
    <property type="match status" value="2"/>
</dbReference>
<dbReference type="Pfam" id="PF00389">
    <property type="entry name" value="2-Hacid_dh"/>
    <property type="match status" value="1"/>
</dbReference>
<dbReference type="GO" id="GO:0005829">
    <property type="term" value="C:cytosol"/>
    <property type="evidence" value="ECO:0007669"/>
    <property type="project" value="TreeGrafter"/>
</dbReference>
<dbReference type="SUPFAM" id="SSF52283">
    <property type="entry name" value="Formate/glycerate dehydrogenase catalytic domain-like"/>
    <property type="match status" value="1"/>
</dbReference>
<accession>A0A941I2M1</accession>
<dbReference type="GO" id="GO:0030267">
    <property type="term" value="F:glyoxylate reductase (NADPH) activity"/>
    <property type="evidence" value="ECO:0007669"/>
    <property type="project" value="TreeGrafter"/>
</dbReference>
<evidence type="ECO:0000256" key="2">
    <source>
        <dbReference type="ARBA" id="ARBA00023002"/>
    </source>
</evidence>
<dbReference type="InterPro" id="IPR029752">
    <property type="entry name" value="D-isomer_DH_CS1"/>
</dbReference>